<evidence type="ECO:0000313" key="2">
    <source>
        <dbReference type="Proteomes" id="UP000701702"/>
    </source>
</evidence>
<dbReference type="RefSeq" id="WP_224003678.1">
    <property type="nucleotide sequence ID" value="NZ_CAJZAF010000018.1"/>
</dbReference>
<evidence type="ECO:0000313" key="1">
    <source>
        <dbReference type="EMBL" id="CAG9176334.1"/>
    </source>
</evidence>
<dbReference type="Proteomes" id="UP000701702">
    <property type="component" value="Unassembled WGS sequence"/>
</dbReference>
<name>A0ABM8X8N8_9BURK</name>
<reference evidence="1 2" key="1">
    <citation type="submission" date="2021-08" db="EMBL/GenBank/DDBJ databases">
        <authorList>
            <person name="Peeters C."/>
        </authorList>
    </citation>
    <scope>NUCLEOTIDE SEQUENCE [LARGE SCALE GENOMIC DNA]</scope>
    <source>
        <strain evidence="1 2">LMG 23994</strain>
    </source>
</reference>
<dbReference type="EMBL" id="CAJZAF010000018">
    <property type="protein sequence ID" value="CAG9176334.1"/>
    <property type="molecule type" value="Genomic_DNA"/>
</dbReference>
<keyword evidence="2" id="KW-1185">Reference proteome</keyword>
<organism evidence="1 2">
    <name type="scientific">Cupriavidus pinatubonensis</name>
    <dbReference type="NCBI Taxonomy" id="248026"/>
    <lineage>
        <taxon>Bacteria</taxon>
        <taxon>Pseudomonadati</taxon>
        <taxon>Pseudomonadota</taxon>
        <taxon>Betaproteobacteria</taxon>
        <taxon>Burkholderiales</taxon>
        <taxon>Burkholderiaceae</taxon>
        <taxon>Cupriavidus</taxon>
    </lineage>
</organism>
<sequence length="72" mass="7835">MSLCDLCLAQIDRPGHFPPHARLVKQGQVHTATGQHAFAYRCEDCGHAILLTAAHEDAPDRWVLGDEFPGAA</sequence>
<accession>A0ABM8X8N8</accession>
<protein>
    <submittedName>
        <fullName evidence="1">Uncharacterized protein</fullName>
    </submittedName>
</protein>
<comment type="caution">
    <text evidence="1">The sequence shown here is derived from an EMBL/GenBank/DDBJ whole genome shotgun (WGS) entry which is preliminary data.</text>
</comment>
<proteinExistence type="predicted"/>
<gene>
    <name evidence="1" type="ORF">LMG23994_03373</name>
</gene>